<dbReference type="HOGENOM" id="CLU_317149_0_0_1"/>
<dbReference type="SUPFAM" id="SSF50978">
    <property type="entry name" value="WD40 repeat-like"/>
    <property type="match status" value="1"/>
</dbReference>
<protein>
    <recommendedName>
        <fullName evidence="5">DUF2415 domain-containing protein</fullName>
    </recommendedName>
</protein>
<dbReference type="InterPro" id="IPR019775">
    <property type="entry name" value="WD40_repeat_CS"/>
</dbReference>
<evidence type="ECO:0000256" key="1">
    <source>
        <dbReference type="ARBA" id="ARBA00022574"/>
    </source>
</evidence>
<gene>
    <name evidence="6" type="ORF">PIIN_06713</name>
</gene>
<name>G4TN77_SERID</name>
<dbReference type="PROSITE" id="PS50082">
    <property type="entry name" value="WD_REPEATS_2"/>
    <property type="match status" value="1"/>
</dbReference>
<feature type="region of interest" description="Disordered" evidence="4">
    <location>
        <begin position="437"/>
        <end position="472"/>
    </location>
</feature>
<sequence>MANRPIAQRRALVHIDNIQLRNLIHATERPGDVLTVRSDAVVRYNVHSKERSETIGRLSFSPTSLAYDPATGRGDVGAVAVGGHSGEVSVFAIDAYATTRERDRLAHDRTSLHYDPYKTATDTELEEGKITFRSARSIINAVSFAPMGAQNDPSKMYRTQRRLLVSSNDYTVRVYRLLFTKVVGRNTTHIRVVEEACARHNTCINHASVSPDGRLLLTAGDTPHLHLHALPYTSFGSTDFLSVTEGLSTLKTRTLLETRSYQPKPIFVIPTSGLNPSVDYWHAGVGGQSSQEAIFSTAFSSDGLKVAAGSQDGIVQVWDIRSLKRRLAHFKTGPESDFGQFWSKPYPDEGNVDPGRGCLGKFWGIRSLRFASSSSYGLGGERRELLVFSEHQSSVHLVDARTFSTDPDSFRSLHLPDIVKKYPISAYDATQASLAAQTVDGQGRKRKRGGSEVDGDGERKRRGQTSRMESTIPALRRSLAMGLADDAAQEYEGLRLGGDVSVLRNRWARVSRSVLPTPSSARNDATLGYSRDWNPIDDVLLDLHGRLGTRSPRGLRVDNSVGDEFSTLRMRRSAVARRLSSLLDGLSQSERSRDITPAPVALLNDPRITAAERLAELRAVQDALLSVGVEESSDLDEEEEMEMDPLFENEPTQIRDASREDAGQTHTDEEVDIGWIWPDENSNSPRIPLMDLFPGLVGSSTGPDTFDIVDVAQSPSIESLPDFVETSDAPVIDVTSPTPQEEDMSLSRQDEMSETRTFDRLWPNPSPLPTSGGLRVVQNLLRPPVDPSNAATHNFLSSTSARLQPFSSRAYGGAPISIGARSPYPREFAKYHIDDSDDEEFLDRPLDVAGITLGLPGTASEGTLIVAAALQTPDGQDKLHRTRLLQFDLGSRCDDSEIGTCAAGEGRYARRRFAQGGFQ</sequence>
<feature type="domain" description="DUF2415" evidence="5">
    <location>
        <begin position="365"/>
        <end position="404"/>
    </location>
</feature>
<dbReference type="eggNOG" id="KOG4532">
    <property type="taxonomic scope" value="Eukaryota"/>
</dbReference>
<accession>G4TN77</accession>
<keyword evidence="7" id="KW-1185">Reference proteome</keyword>
<reference evidence="6 7" key="1">
    <citation type="journal article" date="2011" name="PLoS Pathog.">
        <title>Endophytic Life Strategies Decoded by Genome and Transcriptome Analyses of the Mutualistic Root Symbiont Piriformospora indica.</title>
        <authorList>
            <person name="Zuccaro A."/>
            <person name="Lahrmann U."/>
            <person name="Guldener U."/>
            <person name="Langen G."/>
            <person name="Pfiffi S."/>
            <person name="Biedenkopf D."/>
            <person name="Wong P."/>
            <person name="Samans B."/>
            <person name="Grimm C."/>
            <person name="Basiewicz M."/>
            <person name="Murat C."/>
            <person name="Martin F."/>
            <person name="Kogel K.H."/>
        </authorList>
    </citation>
    <scope>NUCLEOTIDE SEQUENCE [LARGE SCALE GENOMIC DNA]</scope>
    <source>
        <strain evidence="6 7">DSM 11827</strain>
    </source>
</reference>
<dbReference type="OrthoDB" id="64353at2759"/>
<dbReference type="Proteomes" id="UP000007148">
    <property type="component" value="Unassembled WGS sequence"/>
</dbReference>
<dbReference type="PANTHER" id="PTHR43991">
    <property type="entry name" value="WD REPEAT PROTEIN (AFU_ORTHOLOGUE AFUA_8G05640)-RELATED"/>
    <property type="match status" value="1"/>
</dbReference>
<dbReference type="InterPro" id="IPR036322">
    <property type="entry name" value="WD40_repeat_dom_sf"/>
</dbReference>
<dbReference type="InParanoid" id="G4TN77"/>
<dbReference type="PROSITE" id="PS50294">
    <property type="entry name" value="WD_REPEATS_REGION"/>
    <property type="match status" value="1"/>
</dbReference>
<dbReference type="SMART" id="SM00320">
    <property type="entry name" value="WD40"/>
    <property type="match status" value="3"/>
</dbReference>
<dbReference type="AlphaFoldDB" id="G4TN77"/>
<evidence type="ECO:0000313" key="7">
    <source>
        <dbReference type="Proteomes" id="UP000007148"/>
    </source>
</evidence>
<dbReference type="InterPro" id="IPR015943">
    <property type="entry name" value="WD40/YVTN_repeat-like_dom_sf"/>
</dbReference>
<comment type="caution">
    <text evidence="6">The sequence shown here is derived from an EMBL/GenBank/DDBJ whole genome shotgun (WGS) entry which is preliminary data.</text>
</comment>
<dbReference type="STRING" id="1109443.G4TN77"/>
<dbReference type="InterPro" id="IPR001680">
    <property type="entry name" value="WD40_rpt"/>
</dbReference>
<evidence type="ECO:0000313" key="6">
    <source>
        <dbReference type="EMBL" id="CCA72775.1"/>
    </source>
</evidence>
<keyword evidence="2" id="KW-0677">Repeat</keyword>
<dbReference type="Gene3D" id="2.130.10.10">
    <property type="entry name" value="YVTN repeat-like/Quinoprotein amine dehydrogenase"/>
    <property type="match status" value="2"/>
</dbReference>
<evidence type="ECO:0000259" key="5">
    <source>
        <dbReference type="Pfam" id="PF10313"/>
    </source>
</evidence>
<dbReference type="InterPro" id="IPR019417">
    <property type="entry name" value="DUF2415"/>
</dbReference>
<proteinExistence type="predicted"/>
<evidence type="ECO:0000256" key="2">
    <source>
        <dbReference type="ARBA" id="ARBA00022737"/>
    </source>
</evidence>
<feature type="repeat" description="WD" evidence="3">
    <location>
        <begin position="287"/>
        <end position="328"/>
    </location>
</feature>
<evidence type="ECO:0000256" key="3">
    <source>
        <dbReference type="PROSITE-ProRule" id="PRU00221"/>
    </source>
</evidence>
<dbReference type="Pfam" id="PF00400">
    <property type="entry name" value="WD40"/>
    <property type="match status" value="1"/>
</dbReference>
<dbReference type="EMBL" id="CAFZ01000182">
    <property type="protein sequence ID" value="CCA72775.1"/>
    <property type="molecule type" value="Genomic_DNA"/>
</dbReference>
<dbReference type="PANTHER" id="PTHR43991:SF9">
    <property type="entry name" value="DUF2415 DOMAIN-CONTAINING PROTEIN"/>
    <property type="match status" value="1"/>
</dbReference>
<dbReference type="PROSITE" id="PS00678">
    <property type="entry name" value="WD_REPEATS_1"/>
    <property type="match status" value="1"/>
</dbReference>
<keyword evidence="1 3" id="KW-0853">WD repeat</keyword>
<organism evidence="6 7">
    <name type="scientific">Serendipita indica (strain DSM 11827)</name>
    <name type="common">Root endophyte fungus</name>
    <name type="synonym">Piriformospora indica</name>
    <dbReference type="NCBI Taxonomy" id="1109443"/>
    <lineage>
        <taxon>Eukaryota</taxon>
        <taxon>Fungi</taxon>
        <taxon>Dikarya</taxon>
        <taxon>Basidiomycota</taxon>
        <taxon>Agaricomycotina</taxon>
        <taxon>Agaricomycetes</taxon>
        <taxon>Sebacinales</taxon>
        <taxon>Serendipitaceae</taxon>
        <taxon>Serendipita</taxon>
    </lineage>
</organism>
<evidence type="ECO:0000256" key="4">
    <source>
        <dbReference type="SAM" id="MobiDB-lite"/>
    </source>
</evidence>
<dbReference type="Pfam" id="PF10313">
    <property type="entry name" value="DUF2415"/>
    <property type="match status" value="1"/>
</dbReference>